<dbReference type="GO" id="GO:0052911">
    <property type="term" value="F:23S rRNA (guanine(745)-N(1))-methyltransferase activity"/>
    <property type="evidence" value="ECO:0007669"/>
    <property type="project" value="UniProtKB-EC"/>
</dbReference>
<evidence type="ECO:0000259" key="1">
    <source>
        <dbReference type="Pfam" id="PF21302"/>
    </source>
</evidence>
<dbReference type="PIRSF" id="PIRSF018249">
    <property type="entry name" value="MyrA_prd"/>
    <property type="match status" value="1"/>
</dbReference>
<dbReference type="InterPro" id="IPR029063">
    <property type="entry name" value="SAM-dependent_MTases_sf"/>
</dbReference>
<name>A0ABX0SGI5_9ACTN</name>
<protein>
    <submittedName>
        <fullName evidence="2">23S rRNA (Guanine745-N1)-methyltransferase</fullName>
        <ecNumber evidence="2">2.1.1.187</ecNumber>
    </submittedName>
</protein>
<evidence type="ECO:0000313" key="3">
    <source>
        <dbReference type="Proteomes" id="UP000749311"/>
    </source>
</evidence>
<dbReference type="SUPFAM" id="SSF53335">
    <property type="entry name" value="S-adenosyl-L-methionine-dependent methyltransferases"/>
    <property type="match status" value="1"/>
</dbReference>
<dbReference type="Proteomes" id="UP000749311">
    <property type="component" value="Unassembled WGS sequence"/>
</dbReference>
<dbReference type="InterPro" id="IPR048647">
    <property type="entry name" value="RlmA_N"/>
</dbReference>
<keyword evidence="2" id="KW-0808">Transferase</keyword>
<dbReference type="InterPro" id="IPR016718">
    <property type="entry name" value="rRNA_m1G-MeTrfase_A_prd"/>
</dbReference>
<dbReference type="Gene3D" id="3.40.50.150">
    <property type="entry name" value="Vaccinia Virus protein VP39"/>
    <property type="match status" value="1"/>
</dbReference>
<dbReference type="RefSeq" id="WP_167167190.1">
    <property type="nucleotide sequence ID" value="NZ_BAAAOO010000007.1"/>
</dbReference>
<organism evidence="2 3">
    <name type="scientific">Brooklawnia cerclae</name>
    <dbReference type="NCBI Taxonomy" id="349934"/>
    <lineage>
        <taxon>Bacteria</taxon>
        <taxon>Bacillati</taxon>
        <taxon>Actinomycetota</taxon>
        <taxon>Actinomycetes</taxon>
        <taxon>Propionibacteriales</taxon>
        <taxon>Propionibacteriaceae</taxon>
        <taxon>Brooklawnia</taxon>
    </lineage>
</organism>
<dbReference type="EMBL" id="JAAMOZ010000001">
    <property type="protein sequence ID" value="NIH57459.1"/>
    <property type="molecule type" value="Genomic_DNA"/>
</dbReference>
<dbReference type="Pfam" id="PF21302">
    <property type="entry name" value="Zn_ribbon_RlmA"/>
    <property type="match status" value="1"/>
</dbReference>
<sequence length="277" mass="29063">MSGPDATNRLDAAIGLLACPVCGSQFRRVERVLQCTMRHSFDIARQGYVNLLGRKPPHNADTPDMIAARERFLSGGHYSPIRDAVVAACPPRESVIEVGAGTGYYLSGVVAARRPTGHLALDVSVAAVRRTAAAGLAAAVADTWAGLPVADACAGIVLCVFAPRNPAEFDRVLRPGGRVVVVTPQPGHLAGLRHDLGLLDIPVDKEDRLDESLAAAGLRLASRTAVRFDRTLTPHEVADLVGMGPNAFHHRSTLTDGAGGASSTIDVAVDISTFVQA</sequence>
<gene>
    <name evidence="2" type="ORF">FB473_002104</name>
</gene>
<reference evidence="2 3" key="1">
    <citation type="submission" date="2020-02" db="EMBL/GenBank/DDBJ databases">
        <title>Sequencing the genomes of 1000 actinobacteria strains.</title>
        <authorList>
            <person name="Klenk H.-P."/>
        </authorList>
    </citation>
    <scope>NUCLEOTIDE SEQUENCE [LARGE SCALE GENOMIC DNA]</scope>
    <source>
        <strain evidence="2 3">DSM 19609</strain>
    </source>
</reference>
<feature type="domain" description="23S rRNA (guanine(745)-N(1))-methyltransferase N-terminal" evidence="1">
    <location>
        <begin position="18"/>
        <end position="52"/>
    </location>
</feature>
<dbReference type="EC" id="2.1.1.187" evidence="2"/>
<keyword evidence="2" id="KW-0489">Methyltransferase</keyword>
<proteinExistence type="predicted"/>
<keyword evidence="3" id="KW-1185">Reference proteome</keyword>
<accession>A0ABX0SGI5</accession>
<comment type="caution">
    <text evidence="2">The sequence shown here is derived from an EMBL/GenBank/DDBJ whole genome shotgun (WGS) entry which is preliminary data.</text>
</comment>
<evidence type="ECO:0000313" key="2">
    <source>
        <dbReference type="EMBL" id="NIH57459.1"/>
    </source>
</evidence>